<dbReference type="AlphaFoldDB" id="A0A261XTH0"/>
<evidence type="ECO:0000256" key="6">
    <source>
        <dbReference type="SAM" id="Phobius"/>
    </source>
</evidence>
<evidence type="ECO:0000313" key="9">
    <source>
        <dbReference type="Proteomes" id="UP000242875"/>
    </source>
</evidence>
<feature type="signal peptide" evidence="7">
    <location>
        <begin position="1"/>
        <end position="22"/>
    </location>
</feature>
<feature type="chain" id="PRO_5012921486" description="Mid2 domain-containing protein" evidence="7">
    <location>
        <begin position="23"/>
        <end position="414"/>
    </location>
</feature>
<sequence>MPLPKPPVLLGFFLTSTAVVSAQNPVLSFLSSVFITPDPTTRSTATATDIPSPTDTYSSTTDTSSTSLTSSSSTSSTPTSTSDSTSSSSSITSSSPTSISSFSSTPLSSGVQSSSNAAIGRGGGGQLSTGAIVGIAIAGVFVFALLALFLFCCLRRRDKSLSKKYPKMDPAFDNGVAGQYPMAEEPALAAAGYNDYDSYNNYNNYSEYYDSAALGEPRSGLGTVPGVAAGTAGLAGLTAMHHYGQAGTEDTYSESEYGPNYNWSNPGERRTAGYYQDLYANRRQTPTNTYHQSRFGDSNKFYHIPSEAVGGPNANGTSEQSGYGPDASTGGTPLGSSAHPPPVSYNNAPHDAPYSTQTTPANTNNTSGSSDPANYHTPPQGYGDSPTVSLGGSTGRGVHPNPAMDGNKPNAYEL</sequence>
<evidence type="ECO:0000313" key="8">
    <source>
        <dbReference type="EMBL" id="OZJ01650.1"/>
    </source>
</evidence>
<dbReference type="InterPro" id="IPR051694">
    <property type="entry name" value="Immunoregulatory_rcpt-like"/>
</dbReference>
<evidence type="ECO:0000256" key="4">
    <source>
        <dbReference type="ARBA" id="ARBA00023136"/>
    </source>
</evidence>
<keyword evidence="9" id="KW-1185">Reference proteome</keyword>
<organism evidence="8 9">
    <name type="scientific">Bifiguratus adelaidae</name>
    <dbReference type="NCBI Taxonomy" id="1938954"/>
    <lineage>
        <taxon>Eukaryota</taxon>
        <taxon>Fungi</taxon>
        <taxon>Fungi incertae sedis</taxon>
        <taxon>Mucoromycota</taxon>
        <taxon>Mucoromycotina</taxon>
        <taxon>Endogonomycetes</taxon>
        <taxon>Endogonales</taxon>
        <taxon>Endogonales incertae sedis</taxon>
        <taxon>Bifiguratus</taxon>
    </lineage>
</organism>
<name>A0A261XTH0_9FUNG</name>
<evidence type="ECO:0000256" key="2">
    <source>
        <dbReference type="ARBA" id="ARBA00022692"/>
    </source>
</evidence>
<evidence type="ECO:0000256" key="3">
    <source>
        <dbReference type="ARBA" id="ARBA00022989"/>
    </source>
</evidence>
<feature type="region of interest" description="Disordered" evidence="5">
    <location>
        <begin position="40"/>
        <end position="116"/>
    </location>
</feature>
<dbReference type="PANTHER" id="PTHR15549">
    <property type="entry name" value="PAIRED IMMUNOGLOBULIN-LIKE TYPE 2 RECEPTOR"/>
    <property type="match status" value="1"/>
</dbReference>
<dbReference type="GO" id="GO:0016020">
    <property type="term" value="C:membrane"/>
    <property type="evidence" value="ECO:0007669"/>
    <property type="project" value="UniProtKB-SubCell"/>
</dbReference>
<dbReference type="EMBL" id="MVBO01000275">
    <property type="protein sequence ID" value="OZJ01650.1"/>
    <property type="molecule type" value="Genomic_DNA"/>
</dbReference>
<feature type="compositionally biased region" description="Polar residues" evidence="5">
    <location>
        <begin position="354"/>
        <end position="372"/>
    </location>
</feature>
<protein>
    <recommendedName>
        <fullName evidence="10">Mid2 domain-containing protein</fullName>
    </recommendedName>
</protein>
<comment type="caution">
    <text evidence="8">The sequence shown here is derived from an EMBL/GenBank/DDBJ whole genome shotgun (WGS) entry which is preliminary data.</text>
</comment>
<evidence type="ECO:0008006" key="10">
    <source>
        <dbReference type="Google" id="ProtNLM"/>
    </source>
</evidence>
<proteinExistence type="predicted"/>
<keyword evidence="7" id="KW-0732">Signal</keyword>
<gene>
    <name evidence="8" type="ORF">BZG36_05206</name>
</gene>
<feature type="compositionally biased region" description="Polar residues" evidence="5">
    <location>
        <begin position="284"/>
        <end position="296"/>
    </location>
</feature>
<comment type="subcellular location">
    <subcellularLocation>
        <location evidence="1">Membrane</location>
        <topology evidence="1">Single-pass membrane protein</topology>
    </subcellularLocation>
</comment>
<evidence type="ECO:0000256" key="1">
    <source>
        <dbReference type="ARBA" id="ARBA00004167"/>
    </source>
</evidence>
<dbReference type="GO" id="GO:0071944">
    <property type="term" value="C:cell periphery"/>
    <property type="evidence" value="ECO:0007669"/>
    <property type="project" value="UniProtKB-ARBA"/>
</dbReference>
<keyword evidence="3 6" id="KW-1133">Transmembrane helix</keyword>
<reference evidence="8 9" key="1">
    <citation type="journal article" date="2017" name="Mycologia">
        <title>Bifiguratus adelaidae, gen. et sp. nov., a new member of Mucoromycotina in endophytic and soil-dwelling habitats.</title>
        <authorList>
            <person name="Torres-Cruz T.J."/>
            <person name="Billingsley Tobias T.L."/>
            <person name="Almatruk M."/>
            <person name="Hesse C."/>
            <person name="Kuske C.R."/>
            <person name="Desiro A."/>
            <person name="Benucci G.M."/>
            <person name="Bonito G."/>
            <person name="Stajich J.E."/>
            <person name="Dunlap C."/>
            <person name="Arnold A.E."/>
            <person name="Porras-Alfaro A."/>
        </authorList>
    </citation>
    <scope>NUCLEOTIDE SEQUENCE [LARGE SCALE GENOMIC DNA]</scope>
    <source>
        <strain evidence="8 9">AZ0501</strain>
    </source>
</reference>
<evidence type="ECO:0000256" key="7">
    <source>
        <dbReference type="SAM" id="SignalP"/>
    </source>
</evidence>
<feature type="region of interest" description="Disordered" evidence="5">
    <location>
        <begin position="249"/>
        <end position="268"/>
    </location>
</feature>
<keyword evidence="4 6" id="KW-0472">Membrane</keyword>
<keyword evidence="2 6" id="KW-0812">Transmembrane</keyword>
<feature type="transmembrane region" description="Helical" evidence="6">
    <location>
        <begin position="131"/>
        <end position="154"/>
    </location>
</feature>
<evidence type="ECO:0000256" key="5">
    <source>
        <dbReference type="SAM" id="MobiDB-lite"/>
    </source>
</evidence>
<feature type="compositionally biased region" description="Low complexity" evidence="5">
    <location>
        <begin position="48"/>
        <end position="109"/>
    </location>
</feature>
<feature type="region of interest" description="Disordered" evidence="5">
    <location>
        <begin position="284"/>
        <end position="414"/>
    </location>
</feature>
<dbReference type="Proteomes" id="UP000242875">
    <property type="component" value="Unassembled WGS sequence"/>
</dbReference>
<accession>A0A261XTH0</accession>